<dbReference type="Proteomes" id="UP000002630">
    <property type="component" value="Linkage Group LG03"/>
</dbReference>
<organism evidence="1 2">
    <name type="scientific">Ectocarpus siliculosus</name>
    <name type="common">Brown alga</name>
    <name type="synonym">Conferva siliculosa</name>
    <dbReference type="NCBI Taxonomy" id="2880"/>
    <lineage>
        <taxon>Eukaryota</taxon>
        <taxon>Sar</taxon>
        <taxon>Stramenopiles</taxon>
        <taxon>Ochrophyta</taxon>
        <taxon>PX clade</taxon>
        <taxon>Phaeophyceae</taxon>
        <taxon>Ectocarpales</taxon>
        <taxon>Ectocarpaceae</taxon>
        <taxon>Ectocarpus</taxon>
    </lineage>
</organism>
<gene>
    <name evidence="1" type="ORF">Esi_0143_0025</name>
</gene>
<accession>D7FKC3</accession>
<dbReference type="EMBL" id="FN648021">
    <property type="protein sequence ID" value="CBJ29326.1"/>
    <property type="molecule type" value="Genomic_DNA"/>
</dbReference>
<sequence length="97" mass="10880">MASSRRGRASACLPWGWLRVRVEDLTHSKATTVNSSEAEQWYKTMLDYVKSSLGSGHLVAATTVLHNQARFLESQERYAESASLYVESHAIRVKVPN</sequence>
<proteinExistence type="predicted"/>
<dbReference type="AlphaFoldDB" id="D7FKC3"/>
<dbReference type="InParanoid" id="D7FKC3"/>
<keyword evidence="2" id="KW-1185">Reference proteome</keyword>
<dbReference type="Gene3D" id="1.25.40.10">
    <property type="entry name" value="Tetratricopeptide repeat domain"/>
    <property type="match status" value="1"/>
</dbReference>
<dbReference type="InterPro" id="IPR011990">
    <property type="entry name" value="TPR-like_helical_dom_sf"/>
</dbReference>
<evidence type="ECO:0000313" key="1">
    <source>
        <dbReference type="EMBL" id="CBJ29326.1"/>
    </source>
</evidence>
<protein>
    <submittedName>
        <fullName evidence="1">Uncharacterized protein</fullName>
    </submittedName>
</protein>
<name>D7FKC3_ECTSI</name>
<reference evidence="1 2" key="1">
    <citation type="journal article" date="2010" name="Nature">
        <title>The Ectocarpus genome and the independent evolution of multicellularity in brown algae.</title>
        <authorList>
            <person name="Cock J.M."/>
            <person name="Sterck L."/>
            <person name="Rouze P."/>
            <person name="Scornet D."/>
            <person name="Allen A.E."/>
            <person name="Amoutzias G."/>
            <person name="Anthouard V."/>
            <person name="Artiguenave F."/>
            <person name="Aury J.M."/>
            <person name="Badger J.H."/>
            <person name="Beszteri B."/>
            <person name="Billiau K."/>
            <person name="Bonnet E."/>
            <person name="Bothwell J.H."/>
            <person name="Bowler C."/>
            <person name="Boyen C."/>
            <person name="Brownlee C."/>
            <person name="Carrano C.J."/>
            <person name="Charrier B."/>
            <person name="Cho G.Y."/>
            <person name="Coelho S.M."/>
            <person name="Collen J."/>
            <person name="Corre E."/>
            <person name="Da Silva C."/>
            <person name="Delage L."/>
            <person name="Delaroque N."/>
            <person name="Dittami S.M."/>
            <person name="Doulbeau S."/>
            <person name="Elias M."/>
            <person name="Farnham G."/>
            <person name="Gachon C.M."/>
            <person name="Gschloessl B."/>
            <person name="Heesch S."/>
            <person name="Jabbari K."/>
            <person name="Jubin C."/>
            <person name="Kawai H."/>
            <person name="Kimura K."/>
            <person name="Kloareg B."/>
            <person name="Kupper F.C."/>
            <person name="Lang D."/>
            <person name="Le Bail A."/>
            <person name="Leblanc C."/>
            <person name="Lerouge P."/>
            <person name="Lohr M."/>
            <person name="Lopez P.J."/>
            <person name="Martens C."/>
            <person name="Maumus F."/>
            <person name="Michel G."/>
            <person name="Miranda-Saavedra D."/>
            <person name="Morales J."/>
            <person name="Moreau H."/>
            <person name="Motomura T."/>
            <person name="Nagasato C."/>
            <person name="Napoli C.A."/>
            <person name="Nelson D.R."/>
            <person name="Nyvall-Collen P."/>
            <person name="Peters A.F."/>
            <person name="Pommier C."/>
            <person name="Potin P."/>
            <person name="Poulain J."/>
            <person name="Quesneville H."/>
            <person name="Read B."/>
            <person name="Rensing S.A."/>
            <person name="Ritter A."/>
            <person name="Rousvoal S."/>
            <person name="Samanta M."/>
            <person name="Samson G."/>
            <person name="Schroeder D.C."/>
            <person name="Segurens B."/>
            <person name="Strittmatter M."/>
            <person name="Tonon T."/>
            <person name="Tregear J.W."/>
            <person name="Valentin K."/>
            <person name="von Dassow P."/>
            <person name="Yamagishi T."/>
            <person name="Van de Peer Y."/>
            <person name="Wincker P."/>
        </authorList>
    </citation>
    <scope>NUCLEOTIDE SEQUENCE [LARGE SCALE GENOMIC DNA]</scope>
    <source>
        <strain evidence="2">Ec32 / CCAP1310/4</strain>
    </source>
</reference>
<dbReference type="EMBL" id="FN649728">
    <property type="protein sequence ID" value="CBJ29326.1"/>
    <property type="molecule type" value="Genomic_DNA"/>
</dbReference>
<evidence type="ECO:0000313" key="2">
    <source>
        <dbReference type="Proteomes" id="UP000002630"/>
    </source>
</evidence>